<proteinExistence type="predicted"/>
<reference evidence="5" key="1">
    <citation type="submission" date="2020-02" db="EMBL/GenBank/DDBJ databases">
        <authorList>
            <person name="Scholz U."/>
            <person name="Mascher M."/>
            <person name="Fiebig A."/>
        </authorList>
    </citation>
    <scope>NUCLEOTIDE SEQUENCE</scope>
</reference>
<dbReference type="InterPro" id="IPR043561">
    <property type="entry name" value="LHW-like"/>
</dbReference>
<sequence>MRLLLRETLRRLCAEIGWSYAVFWHTIRCGNSRHLVWLEGHYEPARASTVPDIVKEWDAFQTTGDGADPLAELGCLPEDKIGDLVEKTMRSQVHVLGDGVVGRAAITGCHQWIIRGGEGCESEVLGEMNHQFSAGIMTTAVIPVLPHGVVQLGSIQTIMENLAFVEHVRRYFLQVGRPPRNLLPDGDEKPLDHKNRESAHALPISLDRFGAARSNVPRDPVFNNRLASMGPFSKFCYKSGQSLHGNMQLKDKPAMAMVGGSVRDRDNPPERPAILSNEDMKFQQVELGESGFGRQPQQSLIGSSLRSSSLSYAGKQLFPHISEQRFPHSSAASGGTRSVQVEAVSSSLQDSTSMLTVEEASANGHFLGMIDLLPCGDMGTDAAGTQSTSPYELAAAHMLTSRNISGGRLPPAEIVSQGPMDRNSKILPAVSMLNMGSNSSSQSLESPCIDPKSRSLSSGLPAYHVQECWASGSDPTAETRGARDPVLAAGSSSCASNVEQKDKDGQRLVQVGIPCSSADDLFDVLGVDFKARHCYGGLDAPSSIAQLDVDSVLDALHDGISSCSGIFSDTAGPDQLLDAVVSKITAVAKQGSEEEFCCRSTVTRANNSLIDVSSGDCGPPSFQQRMPGDRFNPPPPVLKSEVPSSCPKSVGSAERTGDCSQTAAAYKSHISLWVDDGQNTKVDGIPLAQCTRMDEAGKSTRKRPRPGDSPRPRPKDRQMIQDRVKELREIVPNGAKCSIDALLERTIKHMLFLQSVTKHADMLRETGEPKIISKEGGLLLKDNFEGGATWAFEVGARSPVCPIIVEDLHPPRRLLVEMLCEERGFFLEIADLIRGLGLTILKGVMEARKDKVWARFAVEANRDVTRMDIFMSLVRLLEPTAGSSSPTQGLDNANVPCNAICPSSIPATGMADRLQ</sequence>
<evidence type="ECO:0000256" key="3">
    <source>
        <dbReference type="SAM" id="MobiDB-lite"/>
    </source>
</evidence>
<feature type="domain" description="BHLH" evidence="4">
    <location>
        <begin position="704"/>
        <end position="753"/>
    </location>
</feature>
<dbReference type="GO" id="GO:0003700">
    <property type="term" value="F:DNA-binding transcription factor activity"/>
    <property type="evidence" value="ECO:0007669"/>
    <property type="project" value="InterPro"/>
</dbReference>
<dbReference type="Proteomes" id="UP000663760">
    <property type="component" value="Chromosome 5"/>
</dbReference>
<dbReference type="CDD" id="cd18915">
    <property type="entry name" value="bHLH_AtLHW_like"/>
    <property type="match status" value="1"/>
</dbReference>
<evidence type="ECO:0000313" key="6">
    <source>
        <dbReference type="Proteomes" id="UP000663760"/>
    </source>
</evidence>
<organism evidence="5 6">
    <name type="scientific">Spirodela intermedia</name>
    <name type="common">Intermediate duckweed</name>
    <dbReference type="NCBI Taxonomy" id="51605"/>
    <lineage>
        <taxon>Eukaryota</taxon>
        <taxon>Viridiplantae</taxon>
        <taxon>Streptophyta</taxon>
        <taxon>Embryophyta</taxon>
        <taxon>Tracheophyta</taxon>
        <taxon>Spermatophyta</taxon>
        <taxon>Magnoliopsida</taxon>
        <taxon>Liliopsida</taxon>
        <taxon>Araceae</taxon>
        <taxon>Lemnoideae</taxon>
        <taxon>Spirodela</taxon>
    </lineage>
</organism>
<gene>
    <name evidence="5" type="ORF">SI8410_05007520</name>
</gene>
<protein>
    <recommendedName>
        <fullName evidence="4">BHLH domain-containing protein</fullName>
    </recommendedName>
</protein>
<evidence type="ECO:0000313" key="5">
    <source>
        <dbReference type="EMBL" id="CAA7396857.1"/>
    </source>
</evidence>
<feature type="compositionally biased region" description="Basic and acidic residues" evidence="3">
    <location>
        <begin position="705"/>
        <end position="719"/>
    </location>
</feature>
<dbReference type="OrthoDB" id="1883654at2759"/>
<dbReference type="PANTHER" id="PTHR46196:SF4">
    <property type="entry name" value="TRANSCRIPTION FACTOR LHW"/>
    <property type="match status" value="1"/>
</dbReference>
<evidence type="ECO:0000256" key="2">
    <source>
        <dbReference type="ARBA" id="ARBA00023163"/>
    </source>
</evidence>
<dbReference type="PANTHER" id="PTHR46196">
    <property type="entry name" value="TRANSCRIPTION FACTOR BHLH155-LIKE ISOFORM X1-RELATED"/>
    <property type="match status" value="1"/>
</dbReference>
<dbReference type="Pfam" id="PF14215">
    <property type="entry name" value="bHLH-MYC_N"/>
    <property type="match status" value="1"/>
</dbReference>
<dbReference type="PROSITE" id="PS50888">
    <property type="entry name" value="BHLH"/>
    <property type="match status" value="1"/>
</dbReference>
<evidence type="ECO:0000256" key="1">
    <source>
        <dbReference type="ARBA" id="ARBA00023015"/>
    </source>
</evidence>
<dbReference type="InterPro" id="IPR011598">
    <property type="entry name" value="bHLH_dom"/>
</dbReference>
<evidence type="ECO:0000259" key="4">
    <source>
        <dbReference type="PROSITE" id="PS50888"/>
    </source>
</evidence>
<keyword evidence="1" id="KW-0805">Transcription regulation</keyword>
<dbReference type="AlphaFoldDB" id="A0A7I8KGE0"/>
<dbReference type="InterPro" id="IPR025610">
    <property type="entry name" value="MYC/MYB_N"/>
</dbReference>
<accession>A0A7I8KGE0</accession>
<name>A0A7I8KGE0_SPIIN</name>
<keyword evidence="2" id="KW-0804">Transcription</keyword>
<dbReference type="Pfam" id="PF23176">
    <property type="entry name" value="bHLH_LHW"/>
    <property type="match status" value="1"/>
</dbReference>
<keyword evidence="6" id="KW-1185">Reference proteome</keyword>
<dbReference type="EMBL" id="LR746268">
    <property type="protein sequence ID" value="CAA7396857.1"/>
    <property type="molecule type" value="Genomic_DNA"/>
</dbReference>
<dbReference type="GO" id="GO:0046983">
    <property type="term" value="F:protein dimerization activity"/>
    <property type="evidence" value="ECO:0007669"/>
    <property type="project" value="InterPro"/>
</dbReference>
<feature type="region of interest" description="Disordered" evidence="3">
    <location>
        <begin position="689"/>
        <end position="719"/>
    </location>
</feature>